<feature type="transmembrane region" description="Helical" evidence="6">
    <location>
        <begin position="58"/>
        <end position="76"/>
    </location>
</feature>
<feature type="transmembrane region" description="Helical" evidence="6">
    <location>
        <begin position="175"/>
        <end position="198"/>
    </location>
</feature>
<evidence type="ECO:0008006" key="9">
    <source>
        <dbReference type="Google" id="ProtNLM"/>
    </source>
</evidence>
<feature type="region of interest" description="Disordered" evidence="5">
    <location>
        <begin position="1"/>
        <end position="21"/>
    </location>
</feature>
<dbReference type="InterPro" id="IPR036259">
    <property type="entry name" value="MFS_trans_sf"/>
</dbReference>
<proteinExistence type="predicted"/>
<dbReference type="SUPFAM" id="SSF103473">
    <property type="entry name" value="MFS general substrate transporter"/>
    <property type="match status" value="1"/>
</dbReference>
<reference evidence="7 8" key="1">
    <citation type="submission" date="2017-06" db="EMBL/GenBank/DDBJ databases">
        <title>Ant-infecting Ophiocordyceps genomes reveal a high diversity of potential behavioral manipulation genes and a possible major role for enterotoxins.</title>
        <authorList>
            <person name="De Bekker C."/>
            <person name="Evans H.C."/>
            <person name="Brachmann A."/>
            <person name="Hughes D.P."/>
        </authorList>
    </citation>
    <scope>NUCLEOTIDE SEQUENCE [LARGE SCALE GENOMIC DNA]</scope>
    <source>
        <strain evidence="7 8">Map16</strain>
    </source>
</reference>
<evidence type="ECO:0000313" key="7">
    <source>
        <dbReference type="EMBL" id="PHH77531.1"/>
    </source>
</evidence>
<feature type="transmembrane region" description="Helical" evidence="6">
    <location>
        <begin position="145"/>
        <end position="163"/>
    </location>
</feature>
<keyword evidence="4 6" id="KW-0472">Membrane</keyword>
<gene>
    <name evidence="7" type="ORF">CDD80_508</name>
</gene>
<dbReference type="PANTHER" id="PTHR23501:SF198">
    <property type="entry name" value="AZOLE RESISTANCE PROTEIN 1-RELATED"/>
    <property type="match status" value="1"/>
</dbReference>
<feature type="transmembrane region" description="Helical" evidence="6">
    <location>
        <begin position="88"/>
        <end position="111"/>
    </location>
</feature>
<comment type="caution">
    <text evidence="7">The sequence shown here is derived from an EMBL/GenBank/DDBJ whole genome shotgun (WGS) entry which is preliminary data.</text>
</comment>
<dbReference type="OrthoDB" id="10021397at2759"/>
<sequence>MGLATDVQRSPEPGDDNFKTEDNAALNTETAAITGIPFVVLMASLVLSTWLVALNATFIGTSGTTFIALYWMPVSFQAIKQASPFQSGVWILPMSVSQLLASIVCGALVQWTGYYLPEAVFGNLSMAVGAGLFSTMSPTTTTAQWIGYQILVGIARGFTVTAMQANSPKQDASEAIGNVMFFQWFGGAILTCAAKTVFASSTSSSLADAAPSIDPSTIIHSGTTKLKAIVPPIMQYLQLATACCAVVTGFGMGWKSLKSFQH</sequence>
<evidence type="ECO:0000256" key="4">
    <source>
        <dbReference type="ARBA" id="ARBA00023136"/>
    </source>
</evidence>
<keyword evidence="3 6" id="KW-1133">Transmembrane helix</keyword>
<protein>
    <recommendedName>
        <fullName evidence="9">Major facilitator superfamily (MFS) profile domain-containing protein</fullName>
    </recommendedName>
</protein>
<dbReference type="AlphaFoldDB" id="A0A2C5ZEC0"/>
<dbReference type="GO" id="GO:0005886">
    <property type="term" value="C:plasma membrane"/>
    <property type="evidence" value="ECO:0007669"/>
    <property type="project" value="TreeGrafter"/>
</dbReference>
<accession>A0A2C5ZEC0</accession>
<evidence type="ECO:0000256" key="2">
    <source>
        <dbReference type="ARBA" id="ARBA00022692"/>
    </source>
</evidence>
<evidence type="ECO:0000256" key="6">
    <source>
        <dbReference type="SAM" id="Phobius"/>
    </source>
</evidence>
<feature type="transmembrane region" description="Helical" evidence="6">
    <location>
        <begin position="31"/>
        <end position="52"/>
    </location>
</feature>
<evidence type="ECO:0000256" key="5">
    <source>
        <dbReference type="SAM" id="MobiDB-lite"/>
    </source>
</evidence>
<dbReference type="Proteomes" id="UP000226431">
    <property type="component" value="Unassembled WGS sequence"/>
</dbReference>
<keyword evidence="8" id="KW-1185">Reference proteome</keyword>
<evidence type="ECO:0000313" key="8">
    <source>
        <dbReference type="Proteomes" id="UP000226431"/>
    </source>
</evidence>
<name>A0A2C5ZEC0_9HYPO</name>
<comment type="subcellular location">
    <subcellularLocation>
        <location evidence="1">Membrane</location>
        <topology evidence="1">Multi-pass membrane protein</topology>
    </subcellularLocation>
</comment>
<evidence type="ECO:0000256" key="1">
    <source>
        <dbReference type="ARBA" id="ARBA00004141"/>
    </source>
</evidence>
<dbReference type="GO" id="GO:0022857">
    <property type="term" value="F:transmembrane transporter activity"/>
    <property type="evidence" value="ECO:0007669"/>
    <property type="project" value="TreeGrafter"/>
</dbReference>
<keyword evidence="2 6" id="KW-0812">Transmembrane</keyword>
<organism evidence="7 8">
    <name type="scientific">Ophiocordyceps camponoti-rufipedis</name>
    <dbReference type="NCBI Taxonomy" id="2004952"/>
    <lineage>
        <taxon>Eukaryota</taxon>
        <taxon>Fungi</taxon>
        <taxon>Dikarya</taxon>
        <taxon>Ascomycota</taxon>
        <taxon>Pezizomycotina</taxon>
        <taxon>Sordariomycetes</taxon>
        <taxon>Hypocreomycetidae</taxon>
        <taxon>Hypocreales</taxon>
        <taxon>Ophiocordycipitaceae</taxon>
        <taxon>Ophiocordyceps</taxon>
    </lineage>
</organism>
<dbReference type="PANTHER" id="PTHR23501">
    <property type="entry name" value="MAJOR FACILITATOR SUPERFAMILY"/>
    <property type="match status" value="1"/>
</dbReference>
<dbReference type="EMBL" id="NJES01000115">
    <property type="protein sequence ID" value="PHH77531.1"/>
    <property type="molecule type" value="Genomic_DNA"/>
</dbReference>
<feature type="transmembrane region" description="Helical" evidence="6">
    <location>
        <begin position="233"/>
        <end position="254"/>
    </location>
</feature>
<dbReference type="Gene3D" id="1.20.1250.20">
    <property type="entry name" value="MFS general substrate transporter like domains"/>
    <property type="match status" value="1"/>
</dbReference>
<evidence type="ECO:0000256" key="3">
    <source>
        <dbReference type="ARBA" id="ARBA00022989"/>
    </source>
</evidence>